<keyword evidence="1" id="KW-0812">Transmembrane</keyword>
<sequence length="94" mass="10855">MLKKLIHTILAVILGCFLGGILYKIAQDNNKNIALKSPQFAQKIPNKEKNQEEKKENLKDYFLKKWFYGINNIVQKINLFLPSLNSNIKPYSSS</sequence>
<feature type="transmembrane region" description="Helical" evidence="1">
    <location>
        <begin position="6"/>
        <end position="26"/>
    </location>
</feature>
<name>A0ABY7M142_9MOLU</name>
<keyword evidence="3" id="KW-1185">Reference proteome</keyword>
<gene>
    <name evidence="2" type="ORF">O7R10_02470</name>
</gene>
<evidence type="ECO:0000256" key="1">
    <source>
        <dbReference type="SAM" id="Phobius"/>
    </source>
</evidence>
<evidence type="ECO:0000313" key="2">
    <source>
        <dbReference type="EMBL" id="WBL31441.1"/>
    </source>
</evidence>
<reference evidence="2" key="1">
    <citation type="submission" date="2022-12" db="EMBL/GenBank/DDBJ databases">
        <title>Genomic Characterization of Candidatus Phytoplasma sacchari in China.</title>
        <authorList>
            <person name="Zhang R.-Y."/>
        </authorList>
    </citation>
    <scope>NUCLEOTIDE SEQUENCE [LARGE SCALE GENOMIC DNA]</scope>
    <source>
        <strain evidence="2">SCWL1</strain>
    </source>
</reference>
<accession>A0ABY7M142</accession>
<proteinExistence type="predicted"/>
<evidence type="ECO:0008006" key="4">
    <source>
        <dbReference type="Google" id="ProtNLM"/>
    </source>
</evidence>
<dbReference type="EMBL" id="CP115156">
    <property type="protein sequence ID" value="WBL31441.1"/>
    <property type="molecule type" value="Genomic_DNA"/>
</dbReference>
<dbReference type="Proteomes" id="UP001210120">
    <property type="component" value="Chromosome"/>
</dbReference>
<organism evidence="2 3">
    <name type="scientific">Candidatus Phytoplasma sacchari</name>
    <dbReference type="NCBI Taxonomy" id="2609813"/>
    <lineage>
        <taxon>Bacteria</taxon>
        <taxon>Bacillati</taxon>
        <taxon>Mycoplasmatota</taxon>
        <taxon>Mollicutes</taxon>
        <taxon>Acholeplasmatales</taxon>
        <taxon>Acholeplasmataceae</taxon>
        <taxon>Candidatus Phytoplasma</taxon>
        <taxon>16SrXI (Rice yellow dwarf group)</taxon>
    </lineage>
</organism>
<keyword evidence="1" id="KW-0472">Membrane</keyword>
<protein>
    <recommendedName>
        <fullName evidence="4">YtxH domain-containing protein</fullName>
    </recommendedName>
</protein>
<keyword evidence="1" id="KW-1133">Transmembrane helix</keyword>
<evidence type="ECO:0000313" key="3">
    <source>
        <dbReference type="Proteomes" id="UP001210120"/>
    </source>
</evidence>
<dbReference type="PROSITE" id="PS51257">
    <property type="entry name" value="PROKAR_LIPOPROTEIN"/>
    <property type="match status" value="1"/>
</dbReference>